<dbReference type="AlphaFoldDB" id="A0A7K4HPH3"/>
<dbReference type="OrthoDB" id="107316at2157"/>
<dbReference type="NCBIfam" id="NF011470">
    <property type="entry name" value="PRK14887.1"/>
    <property type="match status" value="1"/>
</dbReference>
<keyword evidence="2" id="KW-1185">Reference proteome</keyword>
<sequence length="85" mass="8547">MIGIIGLIRTESASATCVAGSLAPDNLPGMATAAEGGTVVFAIEGAALRTVTATVDDYLMNLAMAEEMCSLCRAGGLNDMTHLAG</sequence>
<organism evidence="1 2">
    <name type="scientific">Methanofollis tationis</name>
    <dbReference type="NCBI Taxonomy" id="81417"/>
    <lineage>
        <taxon>Archaea</taxon>
        <taxon>Methanobacteriati</taxon>
        <taxon>Methanobacteriota</taxon>
        <taxon>Stenosarchaea group</taxon>
        <taxon>Methanomicrobia</taxon>
        <taxon>Methanomicrobiales</taxon>
        <taxon>Methanomicrobiaceae</taxon>
        <taxon>Methanofollis</taxon>
    </lineage>
</organism>
<dbReference type="Proteomes" id="UP000570823">
    <property type="component" value="Unassembled WGS sequence"/>
</dbReference>
<dbReference type="RefSeq" id="WP_176788755.1">
    <property type="nucleotide sequence ID" value="NZ_JABXWR010000001.1"/>
</dbReference>
<evidence type="ECO:0000313" key="2">
    <source>
        <dbReference type="Proteomes" id="UP000570823"/>
    </source>
</evidence>
<gene>
    <name evidence="1" type="ORF">HWN36_07355</name>
</gene>
<proteinExistence type="predicted"/>
<reference evidence="1 2" key="1">
    <citation type="submission" date="2020-06" db="EMBL/GenBank/DDBJ databases">
        <title>Methanofollis fontis sp. nov., a methanogen isolated from marine sediments near a cold seep at Four-Way Closure Ridge offshore southwestern Taiwan.</title>
        <authorList>
            <person name="Chen S.-C."/>
            <person name="Teng N.-H."/>
            <person name="Lin Y.-S."/>
            <person name="Lai M.-C."/>
            <person name="Chen H.-H."/>
            <person name="Wang C.-C."/>
        </authorList>
    </citation>
    <scope>NUCLEOTIDE SEQUENCE [LARGE SCALE GENOMIC DNA]</scope>
    <source>
        <strain evidence="1 2">DSM 2702</strain>
    </source>
</reference>
<evidence type="ECO:0000313" key="1">
    <source>
        <dbReference type="EMBL" id="NVO67129.1"/>
    </source>
</evidence>
<name>A0A7K4HPH3_9EURY</name>
<comment type="caution">
    <text evidence="1">The sequence shown here is derived from an EMBL/GenBank/DDBJ whole genome shotgun (WGS) entry which is preliminary data.</text>
</comment>
<protein>
    <submittedName>
        <fullName evidence="1">Uncharacterized protein</fullName>
    </submittedName>
</protein>
<dbReference type="EMBL" id="JABXWR010000001">
    <property type="protein sequence ID" value="NVO67129.1"/>
    <property type="molecule type" value="Genomic_DNA"/>
</dbReference>
<accession>A0A7K4HPH3</accession>